<feature type="compositionally biased region" description="Basic and acidic residues" evidence="1">
    <location>
        <begin position="107"/>
        <end position="127"/>
    </location>
</feature>
<gene>
    <name evidence="2" type="ORF">AKO1_000403</name>
</gene>
<dbReference type="Proteomes" id="UP001431209">
    <property type="component" value="Unassembled WGS sequence"/>
</dbReference>
<dbReference type="AlphaFoldDB" id="A0AAW2ZSM7"/>
<comment type="caution">
    <text evidence="2">The sequence shown here is derived from an EMBL/GenBank/DDBJ whole genome shotgun (WGS) entry which is preliminary data.</text>
</comment>
<feature type="compositionally biased region" description="Basic and acidic residues" evidence="1">
    <location>
        <begin position="438"/>
        <end position="447"/>
    </location>
</feature>
<feature type="compositionally biased region" description="Gly residues" evidence="1">
    <location>
        <begin position="189"/>
        <end position="202"/>
    </location>
</feature>
<feature type="compositionally biased region" description="Polar residues" evidence="1">
    <location>
        <begin position="302"/>
        <end position="315"/>
    </location>
</feature>
<sequence>MFQALLAIPFALAIVFFTISYFQRDKVIAAANKLTKDKKVKEVVKQTKKAINKAAKQVTAKVAKVVEQVEQQEKVIKNLVEEIDITEYASIQSNKRPSKSNTVSAPVKEEKKEEKKQEKKQEVKVEENTIASPSEEGKKKKKKAKTSEWQTQPSTYRPPKEEPVQEEKTEDKPSEPSSDDNKPSTGRGSSRGGRGVAGAARGGRGRGRGASDNQPQGEKSIYKQFKPAVPVVEEVKEEIKKEEVPVEEEKKKLPSKPFVKMVPAYKAYSDPEDFWNTDLSKTYKEPVEEEVVAPVAAPVEESSISSPVTEESILSINDDKSSSKAPKASKSRQQPVAPQQPLFDENTTPATIKVNNSASLARTDPWAQNDNSQVVASSEIKESFPALGEKVTKKKKAPQVKKVAKEASPVAEEKSEDVKNSHKREATNTLFEYEADAPSDKKIKLEEETVQESNDETL</sequence>
<dbReference type="EMBL" id="JAOPGA020001866">
    <property type="protein sequence ID" value="KAL0491835.1"/>
    <property type="molecule type" value="Genomic_DNA"/>
</dbReference>
<evidence type="ECO:0000313" key="2">
    <source>
        <dbReference type="EMBL" id="KAL0491835.1"/>
    </source>
</evidence>
<feature type="region of interest" description="Disordered" evidence="1">
    <location>
        <begin position="294"/>
        <end position="377"/>
    </location>
</feature>
<name>A0AAW2ZSM7_9EUKA</name>
<feature type="compositionally biased region" description="Basic and acidic residues" evidence="1">
    <location>
        <begin position="411"/>
        <end position="426"/>
    </location>
</feature>
<keyword evidence="3" id="KW-1185">Reference proteome</keyword>
<evidence type="ECO:0000256" key="1">
    <source>
        <dbReference type="SAM" id="MobiDB-lite"/>
    </source>
</evidence>
<evidence type="ECO:0000313" key="3">
    <source>
        <dbReference type="Proteomes" id="UP001431209"/>
    </source>
</evidence>
<feature type="region of interest" description="Disordered" evidence="1">
    <location>
        <begin position="93"/>
        <end position="227"/>
    </location>
</feature>
<feature type="compositionally biased region" description="Acidic residues" evidence="1">
    <location>
        <begin position="448"/>
        <end position="458"/>
    </location>
</feature>
<reference evidence="2 3" key="1">
    <citation type="submission" date="2024-03" db="EMBL/GenBank/DDBJ databases">
        <title>The Acrasis kona genome and developmental transcriptomes reveal deep origins of eukaryotic multicellular pathways.</title>
        <authorList>
            <person name="Sheikh S."/>
            <person name="Fu C.-J."/>
            <person name="Brown M.W."/>
            <person name="Baldauf S.L."/>
        </authorList>
    </citation>
    <scope>NUCLEOTIDE SEQUENCE [LARGE SCALE GENOMIC DNA]</scope>
    <source>
        <strain evidence="2 3">ATCC MYA-3509</strain>
    </source>
</reference>
<feature type="compositionally biased region" description="Basic and acidic residues" evidence="1">
    <location>
        <begin position="158"/>
        <end position="182"/>
    </location>
</feature>
<feature type="compositionally biased region" description="Polar residues" evidence="1">
    <location>
        <begin position="93"/>
        <end position="104"/>
    </location>
</feature>
<protein>
    <submittedName>
        <fullName evidence="2">Uncharacterized protein</fullName>
    </submittedName>
</protein>
<feature type="region of interest" description="Disordered" evidence="1">
    <location>
        <begin position="389"/>
        <end position="458"/>
    </location>
</feature>
<feature type="compositionally biased region" description="Polar residues" evidence="1">
    <location>
        <begin position="345"/>
        <end position="376"/>
    </location>
</feature>
<organism evidence="2 3">
    <name type="scientific">Acrasis kona</name>
    <dbReference type="NCBI Taxonomy" id="1008807"/>
    <lineage>
        <taxon>Eukaryota</taxon>
        <taxon>Discoba</taxon>
        <taxon>Heterolobosea</taxon>
        <taxon>Tetramitia</taxon>
        <taxon>Eutetramitia</taxon>
        <taxon>Acrasidae</taxon>
        <taxon>Acrasis</taxon>
    </lineage>
</organism>
<accession>A0AAW2ZSM7</accession>
<proteinExistence type="predicted"/>